<comment type="caution">
    <text evidence="3">The sequence shown here is derived from an EMBL/GenBank/DDBJ whole genome shotgun (WGS) entry which is preliminary data.</text>
</comment>
<accession>A0ABQ8QXZ2</accession>
<protein>
    <recommendedName>
        <fullName evidence="5">SH3 domain-containing protein</fullName>
    </recommendedName>
</protein>
<feature type="coiled-coil region" evidence="1">
    <location>
        <begin position="331"/>
        <end position="358"/>
    </location>
</feature>
<dbReference type="Proteomes" id="UP001152024">
    <property type="component" value="Unassembled WGS sequence"/>
</dbReference>
<sequence>MYQQIDLDVSDEAESMETLDRSNVIILEGTVLDNNWVIGKQTGSTEHANIYSVTHKYHDDDDDSDITYEARSYNFDSITPQVKSNRARAIRRLSCRTVLSTVWNGLRVVIYRTGAVKKDKKEKSKVLPGDIVIRPGGMLVVESARKSPKQKTTRQQESDRLRQRSRRRRVKQEKKNAISQDEDQQLQDYQEPEGPRTEFTQPVEVDANEFCFFELLYLINGDEKTLQQVPPATRSQVEDYLAAKEKEVEVDGEEALLEFIAIKEREIVFLRRTNNKFQPVLKNWSEYVYHAMIQIVREFGAGRANDDKDLRVLRTRCRILSEGLDALPSLILEAEESVQKLRLKLRDVRQVRETCEMELEKKRLGKHIRNLEKWTKYVTVGSSPYYRIGEDIIAAETRLKMLEFDVDEWMYVSTSFRNLTGSLGDLDGRLA</sequence>
<proteinExistence type="predicted"/>
<evidence type="ECO:0000313" key="3">
    <source>
        <dbReference type="EMBL" id="KAJ4114721.1"/>
    </source>
</evidence>
<name>A0ABQ8QXZ2_FUSEQ</name>
<keyword evidence="1" id="KW-0175">Coiled coil</keyword>
<keyword evidence="4" id="KW-1185">Reference proteome</keyword>
<evidence type="ECO:0000256" key="1">
    <source>
        <dbReference type="SAM" id="Coils"/>
    </source>
</evidence>
<dbReference type="EMBL" id="JAOQBH010000028">
    <property type="protein sequence ID" value="KAJ4114721.1"/>
    <property type="molecule type" value="Genomic_DNA"/>
</dbReference>
<gene>
    <name evidence="3" type="ORF">NW768_011275</name>
</gene>
<organism evidence="3 4">
    <name type="scientific">Fusarium equiseti</name>
    <name type="common">Fusarium scirpi</name>
    <dbReference type="NCBI Taxonomy" id="61235"/>
    <lineage>
        <taxon>Eukaryota</taxon>
        <taxon>Fungi</taxon>
        <taxon>Dikarya</taxon>
        <taxon>Ascomycota</taxon>
        <taxon>Pezizomycotina</taxon>
        <taxon>Sordariomycetes</taxon>
        <taxon>Hypocreomycetidae</taxon>
        <taxon>Hypocreales</taxon>
        <taxon>Nectriaceae</taxon>
        <taxon>Fusarium</taxon>
        <taxon>Fusarium incarnatum-equiseti species complex</taxon>
    </lineage>
</organism>
<reference evidence="3" key="1">
    <citation type="submission" date="2022-09" db="EMBL/GenBank/DDBJ databases">
        <title>Fusarium specimens isolated from Avocado Roots.</title>
        <authorList>
            <person name="Stajich J."/>
            <person name="Roper C."/>
            <person name="Heimlech-Rivalta G."/>
        </authorList>
    </citation>
    <scope>NUCLEOTIDE SEQUENCE</scope>
    <source>
        <strain evidence="3">CF00095</strain>
    </source>
</reference>
<evidence type="ECO:0000256" key="2">
    <source>
        <dbReference type="SAM" id="MobiDB-lite"/>
    </source>
</evidence>
<feature type="compositionally biased region" description="Basic residues" evidence="2">
    <location>
        <begin position="163"/>
        <end position="172"/>
    </location>
</feature>
<evidence type="ECO:0000313" key="4">
    <source>
        <dbReference type="Proteomes" id="UP001152024"/>
    </source>
</evidence>
<evidence type="ECO:0008006" key="5">
    <source>
        <dbReference type="Google" id="ProtNLM"/>
    </source>
</evidence>
<feature type="region of interest" description="Disordered" evidence="2">
    <location>
        <begin position="142"/>
        <end position="200"/>
    </location>
</feature>